<name>X6NXG0_RETFI</name>
<keyword evidence="1" id="KW-0472">Membrane</keyword>
<dbReference type="PANTHER" id="PTHR37935:SF1">
    <property type="entry name" value="CHROMOSOME UNDETERMINED SCAFFOLD_14, WHOLE GENOME SHOTGUN SEQUENCE"/>
    <property type="match status" value="1"/>
</dbReference>
<protein>
    <submittedName>
        <fullName evidence="2">Uncharacterized protein</fullName>
    </submittedName>
</protein>
<keyword evidence="1" id="KW-1133">Transmembrane helix</keyword>
<evidence type="ECO:0000313" key="2">
    <source>
        <dbReference type="EMBL" id="ETO30509.1"/>
    </source>
</evidence>
<keyword evidence="3" id="KW-1185">Reference proteome</keyword>
<dbReference type="PANTHER" id="PTHR37935">
    <property type="entry name" value="CHROMOSOME UNDETERMINED SCAFFOLD_14, WHOLE GENOME SHOTGUN SEQUENCE"/>
    <property type="match status" value="1"/>
</dbReference>
<keyword evidence="1" id="KW-0812">Transmembrane</keyword>
<proteinExistence type="predicted"/>
<sequence length="347" mass="39501">MDPSVDSEGIVGIYWFWGDIESFVTQSTTNITSRTISNIELQTAAVEASKKLFLSVLKDEYVINTSQQFLFELLKSRDTLDVLQVLLADLVVQPKGKLWSHSFSAVVVTIVLIFCCFISCPKNIRFNHEKLFGFGFGFLLTQVVDSLKQLVINVFNDDVVLGQCKYLIGTAIDCKENQEKLVIKNVRTDTTQLSKDTVTNLLQDKDVQKLALFFMIELMRDNNLQQQTSNTLFDVVVKTVTPVIFSKSQQTPPTADNTTNEVESLTEKFSTLTAAFQIFTFVYSKEAKGQTLIQLLTQVDLSIKSTINLLSDTMFYLSGFQFFDFLKVFIFLHKQKQFRCERKEHNG</sequence>
<dbReference type="Proteomes" id="UP000023152">
    <property type="component" value="Unassembled WGS sequence"/>
</dbReference>
<accession>X6NXG0</accession>
<evidence type="ECO:0000256" key="1">
    <source>
        <dbReference type="SAM" id="Phobius"/>
    </source>
</evidence>
<organism evidence="2 3">
    <name type="scientific">Reticulomyxa filosa</name>
    <dbReference type="NCBI Taxonomy" id="46433"/>
    <lineage>
        <taxon>Eukaryota</taxon>
        <taxon>Sar</taxon>
        <taxon>Rhizaria</taxon>
        <taxon>Retaria</taxon>
        <taxon>Foraminifera</taxon>
        <taxon>Monothalamids</taxon>
        <taxon>Reticulomyxidae</taxon>
        <taxon>Reticulomyxa</taxon>
    </lineage>
</organism>
<comment type="caution">
    <text evidence="2">The sequence shown here is derived from an EMBL/GenBank/DDBJ whole genome shotgun (WGS) entry which is preliminary data.</text>
</comment>
<reference evidence="2 3" key="1">
    <citation type="journal article" date="2013" name="Curr. Biol.">
        <title>The Genome of the Foraminiferan Reticulomyxa filosa.</title>
        <authorList>
            <person name="Glockner G."/>
            <person name="Hulsmann N."/>
            <person name="Schleicher M."/>
            <person name="Noegel A.A."/>
            <person name="Eichinger L."/>
            <person name="Gallinger C."/>
            <person name="Pawlowski J."/>
            <person name="Sierra R."/>
            <person name="Euteneuer U."/>
            <person name="Pillet L."/>
            <person name="Moustafa A."/>
            <person name="Platzer M."/>
            <person name="Groth M."/>
            <person name="Szafranski K."/>
            <person name="Schliwa M."/>
        </authorList>
    </citation>
    <scope>NUCLEOTIDE SEQUENCE [LARGE SCALE GENOMIC DNA]</scope>
</reference>
<feature type="transmembrane region" description="Helical" evidence="1">
    <location>
        <begin position="98"/>
        <end position="120"/>
    </location>
</feature>
<dbReference type="EMBL" id="ASPP01005443">
    <property type="protein sequence ID" value="ETO30509.1"/>
    <property type="molecule type" value="Genomic_DNA"/>
</dbReference>
<gene>
    <name evidence="2" type="ORF">RFI_06611</name>
</gene>
<evidence type="ECO:0000313" key="3">
    <source>
        <dbReference type="Proteomes" id="UP000023152"/>
    </source>
</evidence>
<dbReference type="AlphaFoldDB" id="X6NXG0"/>